<dbReference type="InterPro" id="IPR032710">
    <property type="entry name" value="NTF2-like_dom_sf"/>
</dbReference>
<dbReference type="EMBL" id="VJVZ01000003">
    <property type="protein sequence ID" value="TRW25760.1"/>
    <property type="molecule type" value="Genomic_DNA"/>
</dbReference>
<dbReference type="RefSeq" id="WP_143372424.1">
    <property type="nucleotide sequence ID" value="NZ_VJVZ01000003.1"/>
</dbReference>
<dbReference type="SUPFAM" id="SSF54427">
    <property type="entry name" value="NTF2-like"/>
    <property type="match status" value="1"/>
</dbReference>
<evidence type="ECO:0000259" key="1">
    <source>
        <dbReference type="Pfam" id="PF12680"/>
    </source>
</evidence>
<dbReference type="Gene3D" id="3.10.450.50">
    <property type="match status" value="1"/>
</dbReference>
<sequence length="120" mass="13642">MTNKLITTAYNAFNARDIDAALATMTPNVRWPKAWEGDFVTGYDEIRDYWTRQWSEINPKVDPETITQLPNGRTEVTVHQVVKDLAGSIVFDGYVKHIFTITDNRIAAMEIAQIPENADL</sequence>
<accession>A0A552V5K8</accession>
<gene>
    <name evidence="2" type="ORF">FMM05_05935</name>
</gene>
<dbReference type="AlphaFoldDB" id="A0A552V5K8"/>
<dbReference type="Proteomes" id="UP000320643">
    <property type="component" value="Unassembled WGS sequence"/>
</dbReference>
<dbReference type="OrthoDB" id="1353852at2"/>
<keyword evidence="3" id="KW-1185">Reference proteome</keyword>
<protein>
    <submittedName>
        <fullName evidence="2">Nuclear transport factor 2 family protein</fullName>
    </submittedName>
</protein>
<reference evidence="2 3" key="1">
    <citation type="submission" date="2019-07" db="EMBL/GenBank/DDBJ databases">
        <title>Flavobacterium sp. nov., isolated from glacier ice.</title>
        <authorList>
            <person name="Liu Q."/>
            <person name="Xin Y.-H."/>
        </authorList>
    </citation>
    <scope>NUCLEOTIDE SEQUENCE [LARGE SCALE GENOMIC DNA]</scope>
    <source>
        <strain evidence="2 3">ZT4R6</strain>
    </source>
</reference>
<evidence type="ECO:0000313" key="3">
    <source>
        <dbReference type="Proteomes" id="UP000320643"/>
    </source>
</evidence>
<comment type="caution">
    <text evidence="2">The sequence shown here is derived from an EMBL/GenBank/DDBJ whole genome shotgun (WGS) entry which is preliminary data.</text>
</comment>
<name>A0A552V5K8_9FLAO</name>
<evidence type="ECO:0000313" key="2">
    <source>
        <dbReference type="EMBL" id="TRW25760.1"/>
    </source>
</evidence>
<dbReference type="Pfam" id="PF12680">
    <property type="entry name" value="SnoaL_2"/>
    <property type="match status" value="1"/>
</dbReference>
<proteinExistence type="predicted"/>
<organism evidence="2 3">
    <name type="scientific">Flavobacterium zepuense</name>
    <dbReference type="NCBI Taxonomy" id="2593302"/>
    <lineage>
        <taxon>Bacteria</taxon>
        <taxon>Pseudomonadati</taxon>
        <taxon>Bacteroidota</taxon>
        <taxon>Flavobacteriia</taxon>
        <taxon>Flavobacteriales</taxon>
        <taxon>Flavobacteriaceae</taxon>
        <taxon>Flavobacterium</taxon>
    </lineage>
</organism>
<dbReference type="InterPro" id="IPR037401">
    <property type="entry name" value="SnoaL-like"/>
</dbReference>
<feature type="domain" description="SnoaL-like" evidence="1">
    <location>
        <begin position="8"/>
        <end position="108"/>
    </location>
</feature>